<dbReference type="OrthoDB" id="10251809at2759"/>
<evidence type="ECO:0000313" key="4">
    <source>
        <dbReference type="EMBL" id="EAR90836.2"/>
    </source>
</evidence>
<keyword evidence="5" id="KW-1185">Reference proteome</keyword>
<feature type="compositionally biased region" description="Low complexity" evidence="3">
    <location>
        <begin position="887"/>
        <end position="903"/>
    </location>
</feature>
<dbReference type="AlphaFoldDB" id="I7MDS0"/>
<dbReference type="InParanoid" id="I7MDS0"/>
<evidence type="ECO:0000313" key="5">
    <source>
        <dbReference type="Proteomes" id="UP000009168"/>
    </source>
</evidence>
<dbReference type="InterPro" id="IPR011043">
    <property type="entry name" value="Gal_Oxase/kelch_b-propeller"/>
</dbReference>
<keyword evidence="1" id="KW-0880">Kelch repeat</keyword>
<dbReference type="InterPro" id="IPR052124">
    <property type="entry name" value="Rab9_kelch_effector"/>
</dbReference>
<evidence type="ECO:0000256" key="3">
    <source>
        <dbReference type="SAM" id="MobiDB-lite"/>
    </source>
</evidence>
<reference evidence="5" key="1">
    <citation type="journal article" date="2006" name="PLoS Biol.">
        <title>Macronuclear genome sequence of the ciliate Tetrahymena thermophila, a model eukaryote.</title>
        <authorList>
            <person name="Eisen J.A."/>
            <person name="Coyne R.S."/>
            <person name="Wu M."/>
            <person name="Wu D."/>
            <person name="Thiagarajan M."/>
            <person name="Wortman J.R."/>
            <person name="Badger J.H."/>
            <person name="Ren Q."/>
            <person name="Amedeo P."/>
            <person name="Jones K.M."/>
            <person name="Tallon L.J."/>
            <person name="Delcher A.L."/>
            <person name="Salzberg S.L."/>
            <person name="Silva J.C."/>
            <person name="Haas B.J."/>
            <person name="Majoros W.H."/>
            <person name="Farzad M."/>
            <person name="Carlton J.M."/>
            <person name="Smith R.K. Jr."/>
            <person name="Garg J."/>
            <person name="Pearlman R.E."/>
            <person name="Karrer K.M."/>
            <person name="Sun L."/>
            <person name="Manning G."/>
            <person name="Elde N.C."/>
            <person name="Turkewitz A.P."/>
            <person name="Asai D.J."/>
            <person name="Wilkes D.E."/>
            <person name="Wang Y."/>
            <person name="Cai H."/>
            <person name="Collins K."/>
            <person name="Stewart B.A."/>
            <person name="Lee S.R."/>
            <person name="Wilamowska K."/>
            <person name="Weinberg Z."/>
            <person name="Ruzzo W.L."/>
            <person name="Wloga D."/>
            <person name="Gaertig J."/>
            <person name="Frankel J."/>
            <person name="Tsao C.-C."/>
            <person name="Gorovsky M.A."/>
            <person name="Keeling P.J."/>
            <person name="Waller R.F."/>
            <person name="Patron N.J."/>
            <person name="Cherry J.M."/>
            <person name="Stover N.A."/>
            <person name="Krieger C.J."/>
            <person name="del Toro C."/>
            <person name="Ryder H.F."/>
            <person name="Williamson S.C."/>
            <person name="Barbeau R.A."/>
            <person name="Hamilton E.P."/>
            <person name="Orias E."/>
        </authorList>
    </citation>
    <scope>NUCLEOTIDE SEQUENCE [LARGE SCALE GENOMIC DNA]</scope>
    <source>
        <strain evidence="5">SB210</strain>
    </source>
</reference>
<proteinExistence type="predicted"/>
<dbReference type="GeneID" id="7827509"/>
<evidence type="ECO:0000256" key="1">
    <source>
        <dbReference type="ARBA" id="ARBA00022441"/>
    </source>
</evidence>
<protein>
    <submittedName>
        <fullName evidence="4">Kelch motif protein</fullName>
    </submittedName>
</protein>
<dbReference type="STRING" id="312017.I7MDS0"/>
<sequence>MTQNSLSSKENFLPEDIQQATIVSSEIKDQKDQINLKTLSSTKINEKQQTAVQSIQSESSRLEDKSFSFHRRLRMQNTFRAERVRDQFKSLDVKKIAEQYTRQNVKVSSLSIPEYIEVVNESAQSKIEPIHFLPPIISTKLNQFSLKRDNYNNGNLNGNNQLNDRDFSNFGRKNNSSNFVNDDEIKYIHSNIVDFLDTSLQMSKQNWNQYKNSLFNKKNKSRSLQPSPQANKNNQSRNIMLNSFTTQLAKKQILQLQLQHNKNQFEQAKQYNMSAIKERFNTDIQVAQQHKKKLESQPKIISYPSRGRILENMMHIQIVKQIHEMSGNDLSTTILQNNNDNKDQLFKNEPKLSMMKVQYKGFWLDNEQKGWKPPARETTSCTQYGEKCYLYGGLGMEVLNDLCLFNIQQNEWQPLQQRGEYPKDGRFGHSLDIYKKQLIMFGGEKKCAPTSKLKELVNEVRVMNLETLEWKILRNSGDMIESRRDHVSSVVGKNLLIHGGISQKSYCNDMFHLDLQHNRWQEASCINLQKIFPEGIAHHKAIPIYFFERKNIQLYKSLEDKNADKLSRIKEEGVYFFGGVNQSGVTNNRLAILKTDSKPMYFIIPETFGEPPKPRCKHSMVYQEQMEWIIIYGGINENSNYGYLNDMYMLKLDTLIWREITFYGQNSIGRCGHLSLQYGSTVLIFGGLGDNGIYSLNARIVELDQKNVLRYAQDEIKMVELKNKKRANQFVDKNLQGNIVKIKQDLSQTEQAMQLQIQILENHKESVAKLMKKLQFKSQNQFLPAPNAISDISHVTNLLIYQNTEQNEEKIKKKELINQQAEKFNESDDHLNETLKNTQDNFFRKESQRSPSSHISNFRKKVKTLITVSKLNKQNSGNNFLDSPLTNKSSQSLNSKQQDQSSLFDQHSSGQQSPLSSLFRNSANFSQKAQDAIKKTLSKTKIRRSQTILPKDFAS</sequence>
<feature type="compositionally biased region" description="Polar residues" evidence="3">
    <location>
        <begin position="904"/>
        <end position="929"/>
    </location>
</feature>
<organism evidence="4 5">
    <name type="scientific">Tetrahymena thermophila (strain SB210)</name>
    <dbReference type="NCBI Taxonomy" id="312017"/>
    <lineage>
        <taxon>Eukaryota</taxon>
        <taxon>Sar</taxon>
        <taxon>Alveolata</taxon>
        <taxon>Ciliophora</taxon>
        <taxon>Intramacronucleata</taxon>
        <taxon>Oligohymenophorea</taxon>
        <taxon>Hymenostomatida</taxon>
        <taxon>Tetrahymenina</taxon>
        <taxon>Tetrahymenidae</taxon>
        <taxon>Tetrahymena</taxon>
    </lineage>
</organism>
<name>I7MDS0_TETTS</name>
<dbReference type="EMBL" id="GG662793">
    <property type="protein sequence ID" value="EAR90836.2"/>
    <property type="molecule type" value="Genomic_DNA"/>
</dbReference>
<dbReference type="PANTHER" id="PTHR46647">
    <property type="entry name" value="RAB9 EFFECTOR PROTEIN WITH KELCH MOTIFS"/>
    <property type="match status" value="1"/>
</dbReference>
<accession>I7MDS0</accession>
<dbReference type="Proteomes" id="UP000009168">
    <property type="component" value="Unassembled WGS sequence"/>
</dbReference>
<keyword evidence="2" id="KW-0677">Repeat</keyword>
<dbReference type="KEGG" id="tet:TTHERM_00142430"/>
<dbReference type="RefSeq" id="XP_001011081.2">
    <property type="nucleotide sequence ID" value="XM_001011081.2"/>
</dbReference>
<dbReference type="Gene3D" id="2.120.10.80">
    <property type="entry name" value="Kelch-type beta propeller"/>
    <property type="match status" value="2"/>
</dbReference>
<dbReference type="Pfam" id="PF24681">
    <property type="entry name" value="Kelch_KLHDC2_KLHL20_DRC7"/>
    <property type="match status" value="2"/>
</dbReference>
<feature type="region of interest" description="Disordered" evidence="3">
    <location>
        <begin position="876"/>
        <end position="955"/>
    </location>
</feature>
<feature type="compositionally biased region" description="Polar residues" evidence="3">
    <location>
        <begin position="876"/>
        <end position="886"/>
    </location>
</feature>
<dbReference type="InterPro" id="IPR015915">
    <property type="entry name" value="Kelch-typ_b-propeller"/>
</dbReference>
<gene>
    <name evidence="4" type="ORF">TTHERM_00142430</name>
</gene>
<evidence type="ECO:0000256" key="2">
    <source>
        <dbReference type="ARBA" id="ARBA00022737"/>
    </source>
</evidence>
<dbReference type="PANTHER" id="PTHR46647:SF1">
    <property type="entry name" value="RAB9 EFFECTOR PROTEIN WITH KELCH MOTIFS"/>
    <property type="match status" value="1"/>
</dbReference>
<dbReference type="SUPFAM" id="SSF50965">
    <property type="entry name" value="Galactose oxidase, central domain"/>
    <property type="match status" value="1"/>
</dbReference>
<feature type="region of interest" description="Disordered" evidence="3">
    <location>
        <begin position="216"/>
        <end position="237"/>
    </location>
</feature>